<name>A0A3M7P5A1_BRAPC</name>
<keyword evidence="2" id="KW-1185">Reference proteome</keyword>
<evidence type="ECO:0000313" key="1">
    <source>
        <dbReference type="EMBL" id="RMZ94301.1"/>
    </source>
</evidence>
<comment type="caution">
    <text evidence="1">The sequence shown here is derived from an EMBL/GenBank/DDBJ whole genome shotgun (WGS) entry which is preliminary data.</text>
</comment>
<dbReference type="AlphaFoldDB" id="A0A3M7P5A1"/>
<dbReference type="Proteomes" id="UP000276133">
    <property type="component" value="Unassembled WGS sequence"/>
</dbReference>
<dbReference type="EMBL" id="REGN01013158">
    <property type="protein sequence ID" value="RMZ94301.1"/>
    <property type="molecule type" value="Genomic_DNA"/>
</dbReference>
<accession>A0A3M7P5A1</accession>
<sequence>MSYYLLENILKIQIKINYVTRVFILNNRYLLDYKKLQLKNDFRPLIYNKIAAIIFLIIINDNTSSKS</sequence>
<proteinExistence type="predicted"/>
<evidence type="ECO:0000313" key="2">
    <source>
        <dbReference type="Proteomes" id="UP000276133"/>
    </source>
</evidence>
<protein>
    <submittedName>
        <fullName evidence="1">Uncharacterized protein</fullName>
    </submittedName>
</protein>
<reference evidence="1 2" key="1">
    <citation type="journal article" date="2018" name="Sci. Rep.">
        <title>Genomic signatures of local adaptation to the degree of environmental predictability in rotifers.</title>
        <authorList>
            <person name="Franch-Gras L."/>
            <person name="Hahn C."/>
            <person name="Garcia-Roger E.M."/>
            <person name="Carmona M.J."/>
            <person name="Serra M."/>
            <person name="Gomez A."/>
        </authorList>
    </citation>
    <scope>NUCLEOTIDE SEQUENCE [LARGE SCALE GENOMIC DNA]</scope>
    <source>
        <strain evidence="1">HYR1</strain>
    </source>
</reference>
<gene>
    <name evidence="1" type="ORF">BpHYR1_049293</name>
</gene>
<organism evidence="1 2">
    <name type="scientific">Brachionus plicatilis</name>
    <name type="common">Marine rotifer</name>
    <name type="synonym">Brachionus muelleri</name>
    <dbReference type="NCBI Taxonomy" id="10195"/>
    <lineage>
        <taxon>Eukaryota</taxon>
        <taxon>Metazoa</taxon>
        <taxon>Spiralia</taxon>
        <taxon>Gnathifera</taxon>
        <taxon>Rotifera</taxon>
        <taxon>Eurotatoria</taxon>
        <taxon>Monogononta</taxon>
        <taxon>Pseudotrocha</taxon>
        <taxon>Ploima</taxon>
        <taxon>Brachionidae</taxon>
        <taxon>Brachionus</taxon>
    </lineage>
</organism>